<dbReference type="EMBL" id="BMAU01021438">
    <property type="protein sequence ID" value="GFY36832.1"/>
    <property type="molecule type" value="Genomic_DNA"/>
</dbReference>
<evidence type="ECO:0000313" key="1">
    <source>
        <dbReference type="EMBL" id="GFY36832.1"/>
    </source>
</evidence>
<organism evidence="1 2">
    <name type="scientific">Trichonephila clavipes</name>
    <name type="common">Golden silk orbweaver</name>
    <name type="synonym">Nephila clavipes</name>
    <dbReference type="NCBI Taxonomy" id="2585209"/>
    <lineage>
        <taxon>Eukaryota</taxon>
        <taxon>Metazoa</taxon>
        <taxon>Ecdysozoa</taxon>
        <taxon>Arthropoda</taxon>
        <taxon>Chelicerata</taxon>
        <taxon>Arachnida</taxon>
        <taxon>Araneae</taxon>
        <taxon>Araneomorphae</taxon>
        <taxon>Entelegynae</taxon>
        <taxon>Araneoidea</taxon>
        <taxon>Nephilidae</taxon>
        <taxon>Trichonephila</taxon>
    </lineage>
</organism>
<reference evidence="1" key="1">
    <citation type="submission" date="2020-08" db="EMBL/GenBank/DDBJ databases">
        <title>Multicomponent nature underlies the extraordinary mechanical properties of spider dragline silk.</title>
        <authorList>
            <person name="Kono N."/>
            <person name="Nakamura H."/>
            <person name="Mori M."/>
            <person name="Yoshida Y."/>
            <person name="Ohtoshi R."/>
            <person name="Malay A.D."/>
            <person name="Moran D.A.P."/>
            <person name="Tomita M."/>
            <person name="Numata K."/>
            <person name="Arakawa K."/>
        </authorList>
    </citation>
    <scope>NUCLEOTIDE SEQUENCE</scope>
</reference>
<keyword evidence="2" id="KW-1185">Reference proteome</keyword>
<accession>A0A8X6WKI3</accession>
<comment type="caution">
    <text evidence="1">The sequence shown here is derived from an EMBL/GenBank/DDBJ whole genome shotgun (WGS) entry which is preliminary data.</text>
</comment>
<evidence type="ECO:0000313" key="2">
    <source>
        <dbReference type="Proteomes" id="UP000887159"/>
    </source>
</evidence>
<protein>
    <submittedName>
        <fullName evidence="1">Uncharacterized protein</fullName>
    </submittedName>
</protein>
<dbReference type="Proteomes" id="UP000887159">
    <property type="component" value="Unassembled WGS sequence"/>
</dbReference>
<sequence>MGSSSTRKVGRISGVSHSSVRQIIHRENGIFVPTNGSHCRSYILDRAIRNSSRHRMDRRDIIYTATGTRMLSIDRSSRKPSHHTACREPTASLTAVQTKATPSLRPLCLPEPSQGTWLKDIWYRGVPYVCCQWDPPINASIWSDVAHDGIGLQRNQTKSSSATNLDSIGAVMTFMFV</sequence>
<gene>
    <name evidence="1" type="ORF">TNCV_2567941</name>
</gene>
<proteinExistence type="predicted"/>
<name>A0A8X6WKI3_TRICX</name>
<dbReference type="AlphaFoldDB" id="A0A8X6WKI3"/>